<dbReference type="SUPFAM" id="SSF69705">
    <property type="entry name" value="Transcription factor NusA, N-terminal domain"/>
    <property type="match status" value="1"/>
</dbReference>
<dbReference type="Pfam" id="PF26594">
    <property type="entry name" value="KH_NusA_2nd"/>
    <property type="match status" value="1"/>
</dbReference>
<dbReference type="PROSITE" id="PS50084">
    <property type="entry name" value="KH_TYPE_1"/>
    <property type="match status" value="1"/>
</dbReference>
<evidence type="ECO:0000313" key="11">
    <source>
        <dbReference type="Proteomes" id="UP000245720"/>
    </source>
</evidence>
<dbReference type="InterPro" id="IPR009019">
    <property type="entry name" value="KH_sf_prok-type"/>
</dbReference>
<dbReference type="InterPro" id="IPR013735">
    <property type="entry name" value="TF_NusA_N"/>
</dbReference>
<dbReference type="InterPro" id="IPR025249">
    <property type="entry name" value="TF_NusA_KH_1st"/>
</dbReference>
<feature type="region of interest" description="Disordered" evidence="8">
    <location>
        <begin position="350"/>
        <end position="410"/>
    </location>
</feature>
<dbReference type="AlphaFoldDB" id="A0A315XTG9"/>
<dbReference type="InterPro" id="IPR036555">
    <property type="entry name" value="NusA_N_sf"/>
</dbReference>
<dbReference type="FunFam" id="3.30.300.20:FF:000002">
    <property type="entry name" value="Transcription termination/antitermination protein NusA"/>
    <property type="match status" value="1"/>
</dbReference>
<dbReference type="InterPro" id="IPR030842">
    <property type="entry name" value="TF_NusA_bacterial"/>
</dbReference>
<evidence type="ECO:0000256" key="3">
    <source>
        <dbReference type="ARBA" id="ARBA00022814"/>
    </source>
</evidence>
<dbReference type="InterPro" id="IPR015946">
    <property type="entry name" value="KH_dom-like_a/b"/>
</dbReference>
<feature type="compositionally biased region" description="Acidic residues" evidence="8">
    <location>
        <begin position="371"/>
        <end position="396"/>
    </location>
</feature>
<dbReference type="InterPro" id="IPR012340">
    <property type="entry name" value="NA-bd_OB-fold"/>
</dbReference>
<dbReference type="Proteomes" id="UP000245720">
    <property type="component" value="Unassembled WGS sequence"/>
</dbReference>
<dbReference type="Gene3D" id="3.30.1480.10">
    <property type="entry name" value="NusA, N-terminal domain"/>
    <property type="match status" value="1"/>
</dbReference>
<dbReference type="RefSeq" id="WP_109727873.1">
    <property type="nucleotide sequence ID" value="NZ_QGDI01000016.1"/>
</dbReference>
<dbReference type="InterPro" id="IPR058582">
    <property type="entry name" value="KH_NusA_2nd"/>
</dbReference>
<evidence type="ECO:0000256" key="7">
    <source>
        <dbReference type="HAMAP-Rule" id="MF_00945"/>
    </source>
</evidence>
<evidence type="ECO:0000256" key="4">
    <source>
        <dbReference type="ARBA" id="ARBA00022884"/>
    </source>
</evidence>
<evidence type="ECO:0000313" key="10">
    <source>
        <dbReference type="EMBL" id="PWJ10109.1"/>
    </source>
</evidence>
<keyword evidence="5 7" id="KW-0805">Transcription regulation</keyword>
<dbReference type="PANTHER" id="PTHR22648">
    <property type="entry name" value="TRANSCRIPTION TERMINATION FACTOR NUSA"/>
    <property type="match status" value="1"/>
</dbReference>
<feature type="domain" description="K Homology" evidence="9">
    <location>
        <begin position="234"/>
        <end position="306"/>
    </location>
</feature>
<dbReference type="EMBL" id="QGDI01000016">
    <property type="protein sequence ID" value="PWJ10109.1"/>
    <property type="molecule type" value="Genomic_DNA"/>
</dbReference>
<evidence type="ECO:0000256" key="2">
    <source>
        <dbReference type="ARBA" id="ARBA00022490"/>
    </source>
</evidence>
<dbReference type="GO" id="GO:0003700">
    <property type="term" value="F:DNA-binding transcription factor activity"/>
    <property type="evidence" value="ECO:0007669"/>
    <property type="project" value="InterPro"/>
</dbReference>
<dbReference type="GO" id="GO:0003723">
    <property type="term" value="F:RNA binding"/>
    <property type="evidence" value="ECO:0007669"/>
    <property type="project" value="UniProtKB-UniRule"/>
</dbReference>
<organism evidence="10 11">
    <name type="scientific">Ruminococcus flavefaciens</name>
    <dbReference type="NCBI Taxonomy" id="1265"/>
    <lineage>
        <taxon>Bacteria</taxon>
        <taxon>Bacillati</taxon>
        <taxon>Bacillota</taxon>
        <taxon>Clostridia</taxon>
        <taxon>Eubacteriales</taxon>
        <taxon>Oscillospiraceae</taxon>
        <taxon>Ruminococcus</taxon>
    </lineage>
</organism>
<dbReference type="NCBIfam" id="TIGR01953">
    <property type="entry name" value="NusA"/>
    <property type="match status" value="1"/>
</dbReference>
<dbReference type="SUPFAM" id="SSF54814">
    <property type="entry name" value="Prokaryotic type KH domain (KH-domain type II)"/>
    <property type="match status" value="2"/>
</dbReference>
<dbReference type="FunFam" id="3.30.300.20:FF:000005">
    <property type="entry name" value="Transcription termination/antitermination protein NusA"/>
    <property type="match status" value="1"/>
</dbReference>
<dbReference type="Gene3D" id="3.30.300.20">
    <property type="match status" value="2"/>
</dbReference>
<comment type="subunit">
    <text evidence="7">Monomer. Binds directly to the core enzyme of the DNA-dependent RNA polymerase and to nascent RNA.</text>
</comment>
<dbReference type="CDD" id="cd22529">
    <property type="entry name" value="KH-II_NusA_rpt2"/>
    <property type="match status" value="1"/>
</dbReference>
<dbReference type="InterPro" id="IPR004087">
    <property type="entry name" value="KH_dom"/>
</dbReference>
<evidence type="ECO:0000256" key="1">
    <source>
        <dbReference type="ARBA" id="ARBA00022472"/>
    </source>
</evidence>
<dbReference type="STRING" id="1265.SAMN02910280_2225"/>
<dbReference type="SUPFAM" id="SSF50249">
    <property type="entry name" value="Nucleic acid-binding proteins"/>
    <property type="match status" value="1"/>
</dbReference>
<reference evidence="10 11" key="1">
    <citation type="submission" date="2018-05" db="EMBL/GenBank/DDBJ databases">
        <title>The Hungate 1000. A catalogue of reference genomes from the rumen microbiome.</title>
        <authorList>
            <person name="Kelly W."/>
        </authorList>
    </citation>
    <scope>NUCLEOTIDE SEQUENCE [LARGE SCALE GENOMIC DNA]</scope>
    <source>
        <strain evidence="10 11">SAb67</strain>
    </source>
</reference>
<protein>
    <recommendedName>
        <fullName evidence="7">Transcription termination/antitermination protein NusA</fullName>
    </recommendedName>
</protein>
<evidence type="ECO:0000256" key="8">
    <source>
        <dbReference type="SAM" id="MobiDB-lite"/>
    </source>
</evidence>
<dbReference type="HAMAP" id="MF_00945_B">
    <property type="entry name" value="NusA_B"/>
    <property type="match status" value="1"/>
</dbReference>
<name>A0A315XTG9_RUMFL</name>
<accession>A0A315XTG9</accession>
<comment type="function">
    <text evidence="7">Participates in both transcription termination and antitermination.</text>
</comment>
<dbReference type="CDD" id="cd02134">
    <property type="entry name" value="KH-II_NusA_rpt1"/>
    <property type="match status" value="1"/>
</dbReference>
<comment type="subcellular location">
    <subcellularLocation>
        <location evidence="7">Cytoplasm</location>
    </subcellularLocation>
</comment>
<gene>
    <name evidence="7" type="primary">nusA</name>
    <name evidence="10" type="ORF">IE37_03201</name>
</gene>
<sequence length="410" mass="45346">MNMNKDFFKALEALGEENSVETELLIDKVKSAMLKAARRAYPHSEERISVEIDPKTKKFEMYIRQDIIDDEPIDVNEVNIDVAKTMDPNAVVGGTILKELDISKLGRMAALSAKQSIKGDLREINREQMLSKFEQKEHECITAKVSQVEPGRGTVTVVYDGTELYLFRNEQIPGENLEEGKSVKVYITGIIGKNKKPVVKISRTHKDLVKRLFEQEVPEIYDGTVEVKSISREAGSRTKIAVWSKDENVDAVGACIGPKRSRITAVVNELSGEKIDIIPWSEVPEEFIARALAPAEVLKTVITSMEEKACTVIVPNNQLSLAIGNKGQNAKLAAKLTGFKIDIKPQFDNLTGEEAPEMSPDFVAPVFETAPAEDEESTEAPAEETADVETAPEENTEEAKAEEAAPETEE</sequence>
<keyword evidence="6 7" id="KW-0804">Transcription</keyword>
<dbReference type="GO" id="GO:0005829">
    <property type="term" value="C:cytosol"/>
    <property type="evidence" value="ECO:0007669"/>
    <property type="project" value="TreeGrafter"/>
</dbReference>
<dbReference type="Pfam" id="PF13184">
    <property type="entry name" value="KH_NusA_1st"/>
    <property type="match status" value="1"/>
</dbReference>
<dbReference type="Gene3D" id="2.40.50.140">
    <property type="entry name" value="Nucleic acid-binding proteins"/>
    <property type="match status" value="1"/>
</dbReference>
<evidence type="ECO:0000256" key="6">
    <source>
        <dbReference type="ARBA" id="ARBA00023163"/>
    </source>
</evidence>
<comment type="similarity">
    <text evidence="7">Belongs to the NusA family.</text>
</comment>
<proteinExistence type="inferred from homology"/>
<dbReference type="InterPro" id="IPR010213">
    <property type="entry name" value="TF_NusA"/>
</dbReference>
<dbReference type="GO" id="GO:0031564">
    <property type="term" value="P:transcription antitermination"/>
    <property type="evidence" value="ECO:0007669"/>
    <property type="project" value="UniProtKB-UniRule"/>
</dbReference>
<dbReference type="PANTHER" id="PTHR22648:SF0">
    <property type="entry name" value="TRANSCRIPTION TERMINATION_ANTITERMINATION PROTEIN NUSA"/>
    <property type="match status" value="1"/>
</dbReference>
<keyword evidence="3 7" id="KW-0889">Transcription antitermination</keyword>
<evidence type="ECO:0000259" key="9">
    <source>
        <dbReference type="SMART" id="SM00322"/>
    </source>
</evidence>
<keyword evidence="2 7" id="KW-0963">Cytoplasm</keyword>
<keyword evidence="1 7" id="KW-0806">Transcription termination</keyword>
<evidence type="ECO:0000256" key="5">
    <source>
        <dbReference type="ARBA" id="ARBA00023015"/>
    </source>
</evidence>
<dbReference type="SMART" id="SM00322">
    <property type="entry name" value="KH"/>
    <property type="match status" value="2"/>
</dbReference>
<keyword evidence="4 7" id="KW-0694">RNA-binding</keyword>
<dbReference type="OrthoDB" id="9807233at2"/>
<feature type="domain" description="K Homology" evidence="9">
    <location>
        <begin position="307"/>
        <end position="408"/>
    </location>
</feature>
<dbReference type="Pfam" id="PF08529">
    <property type="entry name" value="NusA_N"/>
    <property type="match status" value="1"/>
</dbReference>
<dbReference type="GO" id="GO:0006353">
    <property type="term" value="P:DNA-templated transcription termination"/>
    <property type="evidence" value="ECO:0007669"/>
    <property type="project" value="UniProtKB-UniRule"/>
</dbReference>
<comment type="caution">
    <text evidence="10">The sequence shown here is derived from an EMBL/GenBank/DDBJ whole genome shotgun (WGS) entry which is preliminary data.</text>
</comment>